<dbReference type="InterPro" id="IPR008333">
    <property type="entry name" value="Cbr1-like_FAD-bd_dom"/>
</dbReference>
<dbReference type="InterPro" id="IPR001709">
    <property type="entry name" value="Flavoprot_Pyr_Nucl_cyt_Rdtase"/>
</dbReference>
<dbReference type="InterPro" id="IPR050415">
    <property type="entry name" value="MRET"/>
</dbReference>
<dbReference type="GO" id="GO:0016491">
    <property type="term" value="F:oxidoreductase activity"/>
    <property type="evidence" value="ECO:0007669"/>
    <property type="project" value="InterPro"/>
</dbReference>
<feature type="domain" description="FAD-binding FR-type" evidence="2">
    <location>
        <begin position="21"/>
        <end position="121"/>
    </location>
</feature>
<dbReference type="PRINTS" id="PR00371">
    <property type="entry name" value="FPNCR"/>
</dbReference>
<name>A0A9X2HL58_9SPHN</name>
<dbReference type="Gene3D" id="2.40.30.10">
    <property type="entry name" value="Translation factors"/>
    <property type="match status" value="1"/>
</dbReference>
<protein>
    <submittedName>
        <fullName evidence="3">NAD(P)H-flavin reductase</fullName>
    </submittedName>
</protein>
<comment type="cofactor">
    <cofactor evidence="1">
        <name>[2Fe-2S] cluster</name>
        <dbReference type="ChEBI" id="CHEBI:190135"/>
    </cofactor>
</comment>
<reference evidence="3" key="1">
    <citation type="submission" date="2022-05" db="EMBL/GenBank/DDBJ databases">
        <title>Sphingomonas sp. strain MG17 Genome sequencing and assembly.</title>
        <authorList>
            <person name="Kim I."/>
        </authorList>
    </citation>
    <scope>NUCLEOTIDE SEQUENCE</scope>
    <source>
        <strain evidence="3">MG17</strain>
    </source>
</reference>
<dbReference type="SUPFAM" id="SSF63380">
    <property type="entry name" value="Riboflavin synthase domain-like"/>
    <property type="match status" value="1"/>
</dbReference>
<dbReference type="Pfam" id="PF00970">
    <property type="entry name" value="FAD_binding_6"/>
    <property type="match status" value="1"/>
</dbReference>
<dbReference type="InterPro" id="IPR017938">
    <property type="entry name" value="Riboflavin_synthase-like_b-brl"/>
</dbReference>
<evidence type="ECO:0000313" key="4">
    <source>
        <dbReference type="Proteomes" id="UP001139451"/>
    </source>
</evidence>
<dbReference type="InterPro" id="IPR017927">
    <property type="entry name" value="FAD-bd_FR_type"/>
</dbReference>
<dbReference type="EMBL" id="JAMLDX010000005">
    <property type="protein sequence ID" value="MCP3730566.1"/>
    <property type="molecule type" value="Genomic_DNA"/>
</dbReference>
<keyword evidence="4" id="KW-1185">Reference proteome</keyword>
<dbReference type="PANTHER" id="PTHR47354">
    <property type="entry name" value="NADH OXIDOREDUCTASE HCR"/>
    <property type="match status" value="1"/>
</dbReference>
<evidence type="ECO:0000256" key="1">
    <source>
        <dbReference type="ARBA" id="ARBA00034078"/>
    </source>
</evidence>
<dbReference type="InterPro" id="IPR039261">
    <property type="entry name" value="FNR_nucleotide-bd"/>
</dbReference>
<dbReference type="CDD" id="cd06189">
    <property type="entry name" value="flavin_oxioreductase"/>
    <property type="match status" value="1"/>
</dbReference>
<dbReference type="Proteomes" id="UP001139451">
    <property type="component" value="Unassembled WGS sequence"/>
</dbReference>
<dbReference type="PROSITE" id="PS51384">
    <property type="entry name" value="FAD_FR"/>
    <property type="match status" value="1"/>
</dbReference>
<gene>
    <name evidence="3" type="ORF">M9978_09015</name>
</gene>
<dbReference type="PANTHER" id="PTHR47354:SF5">
    <property type="entry name" value="PROTEIN RFBI"/>
    <property type="match status" value="1"/>
</dbReference>
<evidence type="ECO:0000313" key="3">
    <source>
        <dbReference type="EMBL" id="MCP3730566.1"/>
    </source>
</evidence>
<dbReference type="Pfam" id="PF00175">
    <property type="entry name" value="NAD_binding_1"/>
    <property type="match status" value="1"/>
</dbReference>
<evidence type="ECO:0000259" key="2">
    <source>
        <dbReference type="PROSITE" id="PS51384"/>
    </source>
</evidence>
<dbReference type="SUPFAM" id="SSF52343">
    <property type="entry name" value="Ferredoxin reductase-like, C-terminal NADP-linked domain"/>
    <property type="match status" value="1"/>
</dbReference>
<dbReference type="Gene3D" id="3.40.50.80">
    <property type="entry name" value="Nucleotide-binding domain of ferredoxin-NADP reductase (FNR) module"/>
    <property type="match status" value="1"/>
</dbReference>
<dbReference type="InterPro" id="IPR001433">
    <property type="entry name" value="OxRdtase_FAD/NAD-bd"/>
</dbReference>
<proteinExistence type="predicted"/>
<dbReference type="PRINTS" id="PR00410">
    <property type="entry name" value="PHEHYDRXLASE"/>
</dbReference>
<accession>A0A9X2HL58</accession>
<sequence length="260" mass="28840">MPDGPVEIAPPWIKERRQPERARYDVLVHKIEDRSKDVAVLHLRLPIGRRVPFSAGQYVTVMMAGGDSRNYSIANPPHLNDIVELHVRRVPGGKFSDRVLNSLQPGSMLDIELPFGLFSWSEDVSRPAILLATGTGFAPLKSMIRELIQNRVSRPVHLFWGGEREADIYDRTLVETWAKSLPWFSFTPVLASPDAAWAGATGFVQDAVLARYPNLSAHEVYACGNPVMIAHASKLLTERGALAADRFHSDAFVFSGQAES</sequence>
<comment type="caution">
    <text evidence="3">The sequence shown here is derived from an EMBL/GenBank/DDBJ whole genome shotgun (WGS) entry which is preliminary data.</text>
</comment>
<dbReference type="AlphaFoldDB" id="A0A9X2HL58"/>
<organism evidence="3 4">
    <name type="scientific">Sphingomonas tagetis</name>
    <dbReference type="NCBI Taxonomy" id="2949092"/>
    <lineage>
        <taxon>Bacteria</taxon>
        <taxon>Pseudomonadati</taxon>
        <taxon>Pseudomonadota</taxon>
        <taxon>Alphaproteobacteria</taxon>
        <taxon>Sphingomonadales</taxon>
        <taxon>Sphingomonadaceae</taxon>
        <taxon>Sphingomonas</taxon>
    </lineage>
</organism>